<protein>
    <recommendedName>
        <fullName evidence="5">INO80 complex subunit F domain-containing protein</fullName>
    </recommendedName>
</protein>
<dbReference type="InterPro" id="IPR003889">
    <property type="entry name" value="FYrich_C"/>
</dbReference>
<dbReference type="InterPro" id="IPR003888">
    <property type="entry name" value="FYrich_N"/>
</dbReference>
<feature type="compositionally biased region" description="Polar residues" evidence="4">
    <location>
        <begin position="50"/>
        <end position="65"/>
    </location>
</feature>
<reference evidence="6 7" key="1">
    <citation type="submission" date="2016-07" db="EMBL/GenBank/DDBJ databases">
        <title>Pervasive Adenine N6-methylation of Active Genes in Fungi.</title>
        <authorList>
            <consortium name="DOE Joint Genome Institute"/>
            <person name="Mondo S.J."/>
            <person name="Dannebaum R.O."/>
            <person name="Kuo R.C."/>
            <person name="Labutti K."/>
            <person name="Haridas S."/>
            <person name="Kuo A."/>
            <person name="Salamov A."/>
            <person name="Ahrendt S.R."/>
            <person name="Lipzen A."/>
            <person name="Sullivan W."/>
            <person name="Andreopoulos W.B."/>
            <person name="Clum A."/>
            <person name="Lindquist E."/>
            <person name="Daum C."/>
            <person name="Ramamoorthy G.K."/>
            <person name="Gryganskyi A."/>
            <person name="Culley D."/>
            <person name="Magnuson J.K."/>
            <person name="James T.Y."/>
            <person name="O'Malley M.A."/>
            <person name="Stajich J.E."/>
            <person name="Spatafora J.W."/>
            <person name="Visel A."/>
            <person name="Grigoriev I.V."/>
        </authorList>
    </citation>
    <scope>NUCLEOTIDE SEQUENCE [LARGE SCALE GENOMIC DNA]</scope>
    <source>
        <strain evidence="6 7">ATCC 12442</strain>
    </source>
</reference>
<dbReference type="PANTHER" id="PTHR22715:SF0">
    <property type="entry name" value="TRANSFORMING GROWTH FACTOR BETA REGULATOR 1"/>
    <property type="match status" value="1"/>
</dbReference>
<dbReference type="PANTHER" id="PTHR22715">
    <property type="entry name" value="TRANSFORMING GROWTH FACTOR BETA REGULATED GENE 1"/>
    <property type="match status" value="1"/>
</dbReference>
<feature type="region of interest" description="Disordered" evidence="4">
    <location>
        <begin position="1"/>
        <end position="101"/>
    </location>
</feature>
<feature type="compositionally biased region" description="Low complexity" evidence="4">
    <location>
        <begin position="34"/>
        <end position="44"/>
    </location>
</feature>
<dbReference type="PROSITE" id="PS51542">
    <property type="entry name" value="FYRN"/>
    <property type="match status" value="1"/>
</dbReference>
<feature type="region of interest" description="Disordered" evidence="4">
    <location>
        <begin position="387"/>
        <end position="482"/>
    </location>
</feature>
<evidence type="ECO:0000256" key="1">
    <source>
        <dbReference type="ARBA" id="ARBA00004123"/>
    </source>
</evidence>
<feature type="compositionally biased region" description="Polar residues" evidence="4">
    <location>
        <begin position="315"/>
        <end position="329"/>
    </location>
</feature>
<feature type="compositionally biased region" description="Polar residues" evidence="4">
    <location>
        <begin position="1"/>
        <end position="19"/>
    </location>
</feature>
<dbReference type="Pfam" id="PF05964">
    <property type="entry name" value="FYRN"/>
    <property type="match status" value="1"/>
</dbReference>
<dbReference type="SMART" id="SM00541">
    <property type="entry name" value="FYRN"/>
    <property type="match status" value="1"/>
</dbReference>
<keyword evidence="7" id="KW-1185">Reference proteome</keyword>
<feature type="domain" description="INO80 complex subunit F" evidence="5">
    <location>
        <begin position="145"/>
        <end position="191"/>
    </location>
</feature>
<feature type="compositionally biased region" description="Polar residues" evidence="4">
    <location>
        <begin position="699"/>
        <end position="723"/>
    </location>
</feature>
<feature type="region of interest" description="Disordered" evidence="4">
    <location>
        <begin position="306"/>
        <end position="363"/>
    </location>
</feature>
<keyword evidence="2" id="KW-0539">Nucleus</keyword>
<evidence type="ECO:0000313" key="6">
    <source>
        <dbReference type="EMBL" id="ORX67864.1"/>
    </source>
</evidence>
<dbReference type="SMART" id="SM00542">
    <property type="entry name" value="FYRC"/>
    <property type="match status" value="1"/>
</dbReference>
<feature type="region of interest" description="Disordered" evidence="4">
    <location>
        <begin position="204"/>
        <end position="276"/>
    </location>
</feature>
<dbReference type="EMBL" id="MCFD01000011">
    <property type="protein sequence ID" value="ORX67864.1"/>
    <property type="molecule type" value="Genomic_DNA"/>
</dbReference>
<organism evidence="6 7">
    <name type="scientific">Linderina pennispora</name>
    <dbReference type="NCBI Taxonomy" id="61395"/>
    <lineage>
        <taxon>Eukaryota</taxon>
        <taxon>Fungi</taxon>
        <taxon>Fungi incertae sedis</taxon>
        <taxon>Zoopagomycota</taxon>
        <taxon>Kickxellomycotina</taxon>
        <taxon>Kickxellomycetes</taxon>
        <taxon>Kickxellales</taxon>
        <taxon>Kickxellaceae</taxon>
        <taxon>Linderina</taxon>
    </lineage>
</organism>
<feature type="compositionally biased region" description="Low complexity" evidence="4">
    <location>
        <begin position="342"/>
        <end position="356"/>
    </location>
</feature>
<name>A0A1Y1W3W3_9FUNG</name>
<comment type="subcellular location">
    <subcellularLocation>
        <location evidence="1">Nucleus</location>
    </subcellularLocation>
</comment>
<keyword evidence="3" id="KW-0175">Coiled coil</keyword>
<feature type="compositionally biased region" description="Low complexity" evidence="4">
    <location>
        <begin position="205"/>
        <end position="219"/>
    </location>
</feature>
<feature type="compositionally biased region" description="Basic and acidic residues" evidence="4">
    <location>
        <begin position="673"/>
        <end position="698"/>
    </location>
</feature>
<dbReference type="GeneID" id="63801793"/>
<dbReference type="PROSITE" id="PS51543">
    <property type="entry name" value="FYRC"/>
    <property type="match status" value="1"/>
</dbReference>
<accession>A0A1Y1W3W3</accession>
<evidence type="ECO:0000256" key="4">
    <source>
        <dbReference type="SAM" id="MobiDB-lite"/>
    </source>
</evidence>
<feature type="compositionally biased region" description="Polar residues" evidence="4">
    <location>
        <begin position="439"/>
        <end position="452"/>
    </location>
</feature>
<feature type="region of interest" description="Disordered" evidence="4">
    <location>
        <begin position="660"/>
        <end position="723"/>
    </location>
</feature>
<dbReference type="GO" id="GO:0051726">
    <property type="term" value="P:regulation of cell cycle"/>
    <property type="evidence" value="ECO:0007669"/>
    <property type="project" value="TreeGrafter"/>
</dbReference>
<comment type="caution">
    <text evidence="6">The sequence shown here is derived from an EMBL/GenBank/DDBJ whole genome shotgun (WGS) entry which is preliminary data.</text>
</comment>
<dbReference type="RefSeq" id="XP_040741710.1">
    <property type="nucleotide sequence ID" value="XM_040885145.1"/>
</dbReference>
<evidence type="ECO:0000256" key="3">
    <source>
        <dbReference type="SAM" id="Coils"/>
    </source>
</evidence>
<evidence type="ECO:0000256" key="2">
    <source>
        <dbReference type="ARBA" id="ARBA00023242"/>
    </source>
</evidence>
<dbReference type="AlphaFoldDB" id="A0A1Y1W3W3"/>
<evidence type="ECO:0000313" key="7">
    <source>
        <dbReference type="Proteomes" id="UP000193922"/>
    </source>
</evidence>
<dbReference type="OrthoDB" id="285793at2759"/>
<feature type="coiled-coil region" evidence="3">
    <location>
        <begin position="149"/>
        <end position="190"/>
    </location>
</feature>
<dbReference type="Pfam" id="PF05965">
    <property type="entry name" value="FYRC"/>
    <property type="match status" value="1"/>
</dbReference>
<dbReference type="InterPro" id="IPR056513">
    <property type="entry name" value="INO80F"/>
</dbReference>
<gene>
    <name evidence="6" type="ORF">DL89DRAFT_248254</name>
</gene>
<dbReference type="Gene3D" id="3.30.160.360">
    <property type="match status" value="1"/>
</dbReference>
<evidence type="ECO:0000259" key="5">
    <source>
        <dbReference type="Pfam" id="PF24245"/>
    </source>
</evidence>
<dbReference type="GO" id="GO:0005634">
    <property type="term" value="C:nucleus"/>
    <property type="evidence" value="ECO:0007669"/>
    <property type="project" value="UniProtKB-SubCell"/>
</dbReference>
<dbReference type="InterPro" id="IPR040092">
    <property type="entry name" value="TBRG1"/>
</dbReference>
<dbReference type="STRING" id="61395.A0A1Y1W3W3"/>
<dbReference type="Proteomes" id="UP000193922">
    <property type="component" value="Unassembled WGS sequence"/>
</dbReference>
<proteinExistence type="predicted"/>
<sequence>MRSPTDPSAFSLKTKTTNPGWPRQSDPSPGQHISAATMASSTTALITPPAHTSSISSPYTHQTTFLPPAMRPEDSASMDKAHSNYRRPSPSQRRESNSKYNPNAIPAIADAATSSWYQQNNCNSSNDRSASDSISPVNLSNESVYQDKYNRLRQRLREVLEDNARMVSQLEDAQAEIKRLRKEKDTLLDRLLHSADRDGVGYAMSSSSNSLSPSMSFTSNEANSGAGRVDSHVASDVPPPQFHYQVYGGARPDSSNPMLASGGRPTPNLPGIAHSKETMPMPYANGARQPPSSYFQGSYPMPQHAQKNLPPMRASATQPQFPRNSQATSGGYAARRSLGPASQSCYHSCHSDSSSSPRHMDAMSTASDHMMQVDRPPMHQQHALAAGYPSDSHGQYGYPEASGALRVNGPAGGHPAPLTPTTPSSYTPPHGGYPGTTIFDVSSAMQHANTSMPRPGGKRRKRHHDISSKVRSVQPVPRDKDGNYELPVQVGILTVLSLGTIVWDRETYHNERYIWPVGYTVQREYYSMVDPNKQVIYTCRITDGGDGPRFHVEPEDIPGSPIIANTATGAWTTVLRTVNQIRHREHSNSASGPDYFGFSHPTIAKMIQDLPGADKCRSYVMQRFVEMKDRHVRGVIKKGRGGRPSQDMLSRGQRALLVTSGTRIGDLDSSSRTSDRNMDILSHDEDDHDEHDEMHRSEYSPSSKRMSVATLTSSYHPGTSASS</sequence>
<feature type="compositionally biased region" description="Basic and acidic residues" evidence="4">
    <location>
        <begin position="71"/>
        <end position="82"/>
    </location>
</feature>
<feature type="compositionally biased region" description="Low complexity" evidence="4">
    <location>
        <begin position="415"/>
        <end position="429"/>
    </location>
</feature>
<dbReference type="Pfam" id="PF24245">
    <property type="entry name" value="INO80F"/>
    <property type="match status" value="1"/>
</dbReference>